<evidence type="ECO:0000313" key="3">
    <source>
        <dbReference type="Proteomes" id="UP000250443"/>
    </source>
</evidence>
<accession>A0A2X2CST8</accession>
<dbReference type="EMBL" id="JADMCD010000010">
    <property type="protein sequence ID" value="MBF8642493.1"/>
    <property type="molecule type" value="Genomic_DNA"/>
</dbReference>
<dbReference type="Proteomes" id="UP000250443">
    <property type="component" value="Unassembled WGS sequence"/>
</dbReference>
<evidence type="ECO:0000313" key="1">
    <source>
        <dbReference type="EMBL" id="MBF8642493.1"/>
    </source>
</evidence>
<gene>
    <name evidence="1" type="ORF">IRZ65_17595</name>
    <name evidence="2" type="ORF">NCTC11842_04027</name>
</gene>
<dbReference type="EMBL" id="UAUF01000014">
    <property type="protein sequence ID" value="SPZ11772.1"/>
    <property type="molecule type" value="Genomic_DNA"/>
</dbReference>
<sequence length="142" mass="15961">MKPSAQLSRPIMEVLLELRKSAALVEYSKIESDEFINVPEAGIFFHAQDVDVVTGYRVYYQSVGKFFPAQDELKEELSTLTTLADAKALLGEPAKTIRSFQLPGIEPTFPGLLFTQSARTISIYHKPDDDLVSYVHVKLIRN</sequence>
<reference evidence="2 3" key="1">
    <citation type="submission" date="2018-06" db="EMBL/GenBank/DDBJ databases">
        <authorList>
            <consortium name="Pathogen Informatics"/>
            <person name="Doyle S."/>
        </authorList>
    </citation>
    <scope>NUCLEOTIDE SEQUENCE [LARGE SCALE GENOMIC DNA]</scope>
    <source>
        <strain evidence="2 3">NCTC11842</strain>
    </source>
</reference>
<name>A0A2X2CST8_PSELU</name>
<dbReference type="Proteomes" id="UP000626180">
    <property type="component" value="Unassembled WGS sequence"/>
</dbReference>
<evidence type="ECO:0000313" key="4">
    <source>
        <dbReference type="Proteomes" id="UP000626180"/>
    </source>
</evidence>
<dbReference type="RefSeq" id="WP_010795780.1">
    <property type="nucleotide sequence ID" value="NZ_CP069262.1"/>
</dbReference>
<dbReference type="AlphaFoldDB" id="A0A2X2CST8"/>
<proteinExistence type="predicted"/>
<protein>
    <submittedName>
        <fullName evidence="2">Uncharacterized protein</fullName>
    </submittedName>
</protein>
<organism evidence="2 3">
    <name type="scientific">Pseudomonas luteola</name>
    <dbReference type="NCBI Taxonomy" id="47886"/>
    <lineage>
        <taxon>Bacteria</taxon>
        <taxon>Pseudomonadati</taxon>
        <taxon>Pseudomonadota</taxon>
        <taxon>Gammaproteobacteria</taxon>
        <taxon>Pseudomonadales</taxon>
        <taxon>Pseudomonadaceae</taxon>
        <taxon>Pseudomonas</taxon>
    </lineage>
</organism>
<reference evidence="1 4" key="2">
    <citation type="submission" date="2020-10" db="EMBL/GenBank/DDBJ databases">
        <title>Genome sequences of Pseudomonas isolates.</title>
        <authorList>
            <person name="Wessels L."/>
            <person name="Reich F."/>
            <person name="Hammerl J."/>
        </authorList>
    </citation>
    <scope>NUCLEOTIDE SEQUENCE [LARGE SCALE GENOMIC DNA]</scope>
    <source>
        <strain evidence="1 4">20-MO00624-0</strain>
    </source>
</reference>
<keyword evidence="4" id="KW-1185">Reference proteome</keyword>
<evidence type="ECO:0000313" key="2">
    <source>
        <dbReference type="EMBL" id="SPZ11772.1"/>
    </source>
</evidence>